<reference evidence="2 3" key="2">
    <citation type="journal article" date="2016" name="Genome Announc.">
        <title>Draft Genome Sequence of the N2-Fixing Cyanobacterium Nostoc piscinale CENA21, Isolated from the Brazilian Amazon Floodplain.</title>
        <authorList>
            <person name="Leao T."/>
            <person name="Guimaraes P.I."/>
            <person name="de Melo A.G."/>
            <person name="Ramos R.T."/>
            <person name="Leao P.N."/>
            <person name="Silva A."/>
            <person name="Fiore M.F."/>
            <person name="Schneider M.P."/>
        </authorList>
    </citation>
    <scope>NUCLEOTIDE SEQUENCE [LARGE SCALE GENOMIC DNA]</scope>
    <source>
        <strain evidence="2 3">CENA21</strain>
    </source>
</reference>
<organism evidence="2 3">
    <name type="scientific">Nostoc piscinale CENA21</name>
    <dbReference type="NCBI Taxonomy" id="224013"/>
    <lineage>
        <taxon>Bacteria</taxon>
        <taxon>Bacillati</taxon>
        <taxon>Cyanobacteriota</taxon>
        <taxon>Cyanophyceae</taxon>
        <taxon>Nostocales</taxon>
        <taxon>Nostocaceae</taxon>
        <taxon>Nostoc</taxon>
    </lineage>
</organism>
<dbReference type="PATRIC" id="fig|224013.5.peg.5549"/>
<keyword evidence="2" id="KW-0808">Transferase</keyword>
<dbReference type="EMBL" id="CP012036">
    <property type="protein sequence ID" value="ALF55062.1"/>
    <property type="molecule type" value="Genomic_DNA"/>
</dbReference>
<dbReference type="Pfam" id="PF05050">
    <property type="entry name" value="Methyltransf_21"/>
    <property type="match status" value="1"/>
</dbReference>
<dbReference type="SUPFAM" id="SSF53335">
    <property type="entry name" value="S-adenosyl-L-methionine-dependent methyltransferases"/>
    <property type="match status" value="1"/>
</dbReference>
<evidence type="ECO:0000259" key="1">
    <source>
        <dbReference type="Pfam" id="PF05050"/>
    </source>
</evidence>
<dbReference type="NCBIfam" id="TIGR01444">
    <property type="entry name" value="fkbM_fam"/>
    <property type="match status" value="1"/>
</dbReference>
<evidence type="ECO:0000313" key="2">
    <source>
        <dbReference type="EMBL" id="ALF55062.1"/>
    </source>
</evidence>
<dbReference type="Proteomes" id="UP000062645">
    <property type="component" value="Chromosome"/>
</dbReference>
<evidence type="ECO:0000313" key="3">
    <source>
        <dbReference type="Proteomes" id="UP000062645"/>
    </source>
</evidence>
<dbReference type="PANTHER" id="PTHR34203">
    <property type="entry name" value="METHYLTRANSFERASE, FKBM FAMILY PROTEIN"/>
    <property type="match status" value="1"/>
</dbReference>
<sequence length="265" mass="30423">MDKNLVIDVGVHTGEDTEFYLKKGFRVIGIEANPNIYHDTKQRLNSYIETGQLLLLNIAVSPQNQPITLYVNLDRSFWSTTSPDFVQRNEFFGTRSTPITVEGRRFEDILQEFGTPYYLKVDIEGADILCLQGLQKVESKPQFLSIESTKVSWNDLLKEFTLLKELGYKKFKAIRQPDVPQQICPFPAKEGQYINHKFEYGASGLFGEEAPGAWLSETEVLKVYKRVFLEYRLLGTNGILKFPLGKILLESLQLKEPWYDTHASL</sequence>
<dbReference type="STRING" id="224013.ACX27_23120"/>
<dbReference type="AlphaFoldDB" id="A0A0M5MN36"/>
<keyword evidence="2" id="KW-0489">Methyltransferase</keyword>
<dbReference type="InterPro" id="IPR052514">
    <property type="entry name" value="SAM-dependent_MTase"/>
</dbReference>
<keyword evidence="3" id="KW-1185">Reference proteome</keyword>
<dbReference type="RefSeq" id="WP_062295884.1">
    <property type="nucleotide sequence ID" value="NZ_CP012036.1"/>
</dbReference>
<dbReference type="OrthoDB" id="9814604at2"/>
<dbReference type="Gene3D" id="3.40.50.150">
    <property type="entry name" value="Vaccinia Virus protein VP39"/>
    <property type="match status" value="1"/>
</dbReference>
<dbReference type="InterPro" id="IPR006342">
    <property type="entry name" value="FkbM_mtfrase"/>
</dbReference>
<dbReference type="KEGG" id="npz:ACX27_23120"/>
<dbReference type="InterPro" id="IPR029063">
    <property type="entry name" value="SAM-dependent_MTases_sf"/>
</dbReference>
<dbReference type="PANTHER" id="PTHR34203:SF15">
    <property type="entry name" value="SLL1173 PROTEIN"/>
    <property type="match status" value="1"/>
</dbReference>
<accession>A0A0M5MN36</accession>
<name>A0A0M5MN36_9NOSO</name>
<reference evidence="3" key="1">
    <citation type="submission" date="2015-07" db="EMBL/GenBank/DDBJ databases">
        <title>Genome Of Nitrogen-Fixing Cyanobacterium Nostoc piscinale CENA21 From Solimoes/Amazon River Floodplain Sediments And Comparative Genomics To Uncover Biosynthetic Natural Products Potential.</title>
        <authorList>
            <person name="Leao T.F."/>
            <person name="Leao P.N."/>
            <person name="Guimaraes P.I."/>
            <person name="de Melo A.G.C."/>
            <person name="Ramos R.T.J."/>
            <person name="Silva A."/>
            <person name="Fiore M.F."/>
            <person name="Schneider M.P.C."/>
        </authorList>
    </citation>
    <scope>NUCLEOTIDE SEQUENCE [LARGE SCALE GENOMIC DNA]</scope>
    <source>
        <strain evidence="3">CENA21</strain>
    </source>
</reference>
<proteinExistence type="predicted"/>
<protein>
    <submittedName>
        <fullName evidence="2">FkbM family methyltransferase</fullName>
    </submittedName>
</protein>
<dbReference type="GO" id="GO:0032259">
    <property type="term" value="P:methylation"/>
    <property type="evidence" value="ECO:0007669"/>
    <property type="project" value="UniProtKB-KW"/>
</dbReference>
<gene>
    <name evidence="2" type="ORF">ACX27_23120</name>
</gene>
<dbReference type="GO" id="GO:0008168">
    <property type="term" value="F:methyltransferase activity"/>
    <property type="evidence" value="ECO:0007669"/>
    <property type="project" value="UniProtKB-KW"/>
</dbReference>
<feature type="domain" description="Methyltransferase FkbM" evidence="1">
    <location>
        <begin position="8"/>
        <end position="169"/>
    </location>
</feature>